<name>A0A1F6X0C1_9BACT</name>
<protein>
    <submittedName>
        <fullName evidence="1">Uncharacterized protein</fullName>
    </submittedName>
</protein>
<dbReference type="EMBL" id="MFUR01000001">
    <property type="protein sequence ID" value="OGI87599.1"/>
    <property type="molecule type" value="Genomic_DNA"/>
</dbReference>
<evidence type="ECO:0000313" key="2">
    <source>
        <dbReference type="Proteomes" id="UP000177001"/>
    </source>
</evidence>
<gene>
    <name evidence="1" type="ORF">A3A91_01670</name>
</gene>
<evidence type="ECO:0000313" key="1">
    <source>
        <dbReference type="EMBL" id="OGI87599.1"/>
    </source>
</evidence>
<accession>A0A1F6X0C1</accession>
<reference evidence="1 2" key="1">
    <citation type="journal article" date="2016" name="Nat. Commun.">
        <title>Thousands of microbial genomes shed light on interconnected biogeochemical processes in an aquifer system.</title>
        <authorList>
            <person name="Anantharaman K."/>
            <person name="Brown C.T."/>
            <person name="Hug L.A."/>
            <person name="Sharon I."/>
            <person name="Castelle C.J."/>
            <person name="Probst A.J."/>
            <person name="Thomas B.C."/>
            <person name="Singh A."/>
            <person name="Wilkins M.J."/>
            <person name="Karaoz U."/>
            <person name="Brodie E.L."/>
            <person name="Williams K.H."/>
            <person name="Hubbard S.S."/>
            <person name="Banfield J.F."/>
        </authorList>
    </citation>
    <scope>NUCLEOTIDE SEQUENCE [LARGE SCALE GENOMIC DNA]</scope>
</reference>
<sequence length="133" mass="15950">MIYFLLILFFTSLFSIIFMIGKKLFLLQNGQIITSNIEVLFRISHLEKIKLFTIKNIKKYGHILLVEILRSYIRFSNFLKNKYQEIKIKIKTLGKKNNPNGEEKEISKFLRIIGDYKNKIREIKHKIKKEENL</sequence>
<dbReference type="Proteomes" id="UP000177001">
    <property type="component" value="Unassembled WGS sequence"/>
</dbReference>
<comment type="caution">
    <text evidence="1">The sequence shown here is derived from an EMBL/GenBank/DDBJ whole genome shotgun (WGS) entry which is preliminary data.</text>
</comment>
<dbReference type="AlphaFoldDB" id="A0A1F6X0C1"/>
<proteinExistence type="predicted"/>
<organism evidence="1 2">
    <name type="scientific">Candidatus Nomurabacteria bacterium RIFCSPLOWO2_01_FULL_36_16</name>
    <dbReference type="NCBI Taxonomy" id="1801767"/>
    <lineage>
        <taxon>Bacteria</taxon>
        <taxon>Candidatus Nomuraibacteriota</taxon>
    </lineage>
</organism>